<dbReference type="Proteomes" id="UP000295438">
    <property type="component" value="Unassembled WGS sequence"/>
</dbReference>
<proteinExistence type="predicted"/>
<accession>A0A4R5UZV7</accession>
<organism evidence="1 2">
    <name type="scientific">Algoriphagus formosus</name>
    <dbReference type="NCBI Taxonomy" id="2007308"/>
    <lineage>
        <taxon>Bacteria</taxon>
        <taxon>Pseudomonadati</taxon>
        <taxon>Bacteroidota</taxon>
        <taxon>Cytophagia</taxon>
        <taxon>Cytophagales</taxon>
        <taxon>Cyclobacteriaceae</taxon>
        <taxon>Algoriphagus</taxon>
    </lineage>
</organism>
<evidence type="ECO:0000313" key="2">
    <source>
        <dbReference type="Proteomes" id="UP000295438"/>
    </source>
</evidence>
<dbReference type="RefSeq" id="WP_133390700.1">
    <property type="nucleotide sequence ID" value="NZ_SMUW01000033.1"/>
</dbReference>
<sequence>MWMLYVVILMANLYHLFVRLPLILITGNTMAYLTCALLKSMDVPVVSNLTKLEGVFLLRILGAFFCLLVSCQEFKKGDSFEDYFSAIKEIQLERIQFEVADGSPFFGNMYILGYIDSVVVVNEYLTNDYTFKLIDLKTGAVKNFGKRGEGPNELVAEGGYFLTDYQNNQLIIGDGLFNYTYSVEDLFKENPQPLNSFTFETNGDRFIGARVFAKGKVIGSTYLHQFASYTLATKQFETHGDYPGGESQSLAHQAYYCAHPTEAKIAYGVRAYPEFGILTEKDDKLQIQKWNWGEDYIQVEELSDGTRSAVGSLDEELNFFSSSGSKSSIFFLFSGKKVRQADGQIRKSGLLPSQVYQLDWEGNPRAILNLGQPVKAIAVDPDGQLLFASSAARDPELLIYKLPSNEN</sequence>
<dbReference type="EMBL" id="SMUW01000033">
    <property type="protein sequence ID" value="TDK44811.1"/>
    <property type="molecule type" value="Genomic_DNA"/>
</dbReference>
<keyword evidence="2" id="KW-1185">Reference proteome</keyword>
<name>A0A4R5UZV7_9BACT</name>
<evidence type="ECO:0000313" key="1">
    <source>
        <dbReference type="EMBL" id="TDK44811.1"/>
    </source>
</evidence>
<dbReference type="SUPFAM" id="SSF50969">
    <property type="entry name" value="YVTN repeat-like/Quinoprotein amine dehydrogenase"/>
    <property type="match status" value="1"/>
</dbReference>
<protein>
    <recommendedName>
        <fullName evidence="3">6-bladed beta-propeller</fullName>
    </recommendedName>
</protein>
<dbReference type="AlphaFoldDB" id="A0A4R5UZV7"/>
<dbReference type="InterPro" id="IPR011044">
    <property type="entry name" value="Quino_amine_DH_bsu"/>
</dbReference>
<comment type="caution">
    <text evidence="1">The sequence shown here is derived from an EMBL/GenBank/DDBJ whole genome shotgun (WGS) entry which is preliminary data.</text>
</comment>
<evidence type="ECO:0008006" key="3">
    <source>
        <dbReference type="Google" id="ProtNLM"/>
    </source>
</evidence>
<reference evidence="1 2" key="1">
    <citation type="submission" date="2019-03" db="EMBL/GenBank/DDBJ databases">
        <title>Algoriphagus aquimaris sp. nov., isolated form marine sediment in Pohang, Korea.</title>
        <authorList>
            <person name="Kim J."/>
            <person name="Yoon S.-H."/>
            <person name="Lee S.-S."/>
        </authorList>
    </citation>
    <scope>NUCLEOTIDE SEQUENCE [LARGE SCALE GENOMIC DNA]</scope>
    <source>
        <strain evidence="1 2">F21</strain>
    </source>
</reference>
<gene>
    <name evidence="1" type="ORF">E1898_09565</name>
</gene>